<gene>
    <name evidence="1" type="ORF">QR98_0008490</name>
</gene>
<evidence type="ECO:0000313" key="1">
    <source>
        <dbReference type="EMBL" id="KPM02435.1"/>
    </source>
</evidence>
<reference evidence="1 2" key="1">
    <citation type="journal article" date="2015" name="Parasit. Vectors">
        <title>Draft genome of the scabies mite.</title>
        <authorList>
            <person name="Rider S.D.Jr."/>
            <person name="Morgan M.S."/>
            <person name="Arlian L.G."/>
        </authorList>
    </citation>
    <scope>NUCLEOTIDE SEQUENCE [LARGE SCALE GENOMIC DNA]</scope>
    <source>
        <strain evidence="1">Arlian Lab</strain>
    </source>
</reference>
<dbReference type="OrthoDB" id="646197at2759"/>
<dbReference type="Proteomes" id="UP000616769">
    <property type="component" value="Unassembled WGS sequence"/>
</dbReference>
<comment type="caution">
    <text evidence="1">The sequence shown here is derived from an EMBL/GenBank/DDBJ whole genome shotgun (WGS) entry which is preliminary data.</text>
</comment>
<sequence>MQALQCSTSILYYQRVTPKVKEALLELLEWIHDERKSDFEASSLAQIYLLALRTLTEESIKKVFTSDQEEFLLHQTPGVFERYLTSIQNSLSKCPIVITRLQSELMTEEKQFYSDKMTKYLIFKVSLDPKKSKMKQFFCIEIEFCSKSIGFCEKFYFAFLDSDRDLDLKLNFEKIDDSFDIKISFKFNDINGNVFSFPNNQIESIKFKDILIPLSFDNEIKNLKTSNESFEKTKNAILKHPNSLETLMIVEEHQTFDSFLDDHKWFRKFLLHNQPEENRLEDSIDPLSLRFAMGICPANLLLGELRLTNNVINVWIYTNHYQIVPRFFFLFRDN</sequence>
<dbReference type="VEuPathDB" id="VectorBase:SSCA010507"/>
<name>A0A131ZVY1_SARSC</name>
<organism evidence="1 2">
    <name type="scientific">Sarcoptes scabiei</name>
    <name type="common">Itch mite</name>
    <name type="synonym">Acarus scabiei</name>
    <dbReference type="NCBI Taxonomy" id="52283"/>
    <lineage>
        <taxon>Eukaryota</taxon>
        <taxon>Metazoa</taxon>
        <taxon>Ecdysozoa</taxon>
        <taxon>Arthropoda</taxon>
        <taxon>Chelicerata</taxon>
        <taxon>Arachnida</taxon>
        <taxon>Acari</taxon>
        <taxon>Acariformes</taxon>
        <taxon>Sarcoptiformes</taxon>
        <taxon>Astigmata</taxon>
        <taxon>Psoroptidia</taxon>
        <taxon>Sarcoptoidea</taxon>
        <taxon>Sarcoptidae</taxon>
        <taxon>Sarcoptinae</taxon>
        <taxon>Sarcoptes</taxon>
    </lineage>
</organism>
<dbReference type="EMBL" id="JXLN01001874">
    <property type="protein sequence ID" value="KPM02435.1"/>
    <property type="molecule type" value="Genomic_DNA"/>
</dbReference>
<dbReference type="AlphaFoldDB" id="A0A131ZVY1"/>
<protein>
    <submittedName>
        <fullName evidence="1">Uncharacterized protein</fullName>
    </submittedName>
</protein>
<proteinExistence type="predicted"/>
<evidence type="ECO:0000313" key="2">
    <source>
        <dbReference type="Proteomes" id="UP000616769"/>
    </source>
</evidence>
<accession>A0A131ZVY1</accession>